<proteinExistence type="predicted"/>
<evidence type="ECO:0000313" key="2">
    <source>
        <dbReference type="Proteomes" id="UP001148737"/>
    </source>
</evidence>
<gene>
    <name evidence="1" type="ORF">NLG97_g7715</name>
</gene>
<reference evidence="1" key="1">
    <citation type="submission" date="2022-07" db="EMBL/GenBank/DDBJ databases">
        <title>Genome Sequence of Lecanicillium saksenae.</title>
        <authorList>
            <person name="Buettner E."/>
        </authorList>
    </citation>
    <scope>NUCLEOTIDE SEQUENCE</scope>
    <source>
        <strain evidence="1">VT-O1</strain>
    </source>
</reference>
<accession>A0ACC1QL27</accession>
<keyword evidence="2" id="KW-1185">Reference proteome</keyword>
<organism evidence="1 2">
    <name type="scientific">Lecanicillium saksenae</name>
    <dbReference type="NCBI Taxonomy" id="468837"/>
    <lineage>
        <taxon>Eukaryota</taxon>
        <taxon>Fungi</taxon>
        <taxon>Dikarya</taxon>
        <taxon>Ascomycota</taxon>
        <taxon>Pezizomycotina</taxon>
        <taxon>Sordariomycetes</taxon>
        <taxon>Hypocreomycetidae</taxon>
        <taxon>Hypocreales</taxon>
        <taxon>Cordycipitaceae</taxon>
        <taxon>Lecanicillium</taxon>
    </lineage>
</organism>
<evidence type="ECO:0000313" key="1">
    <source>
        <dbReference type="EMBL" id="KAJ3481865.1"/>
    </source>
</evidence>
<comment type="caution">
    <text evidence="1">The sequence shown here is derived from an EMBL/GenBank/DDBJ whole genome shotgun (WGS) entry which is preliminary data.</text>
</comment>
<sequence length="219" mass="23937">MLLLPPAGKNQESTATMFSIPRAPITVPSMNPWETHALAHNFPNDIPPGADKTQTTNPRFQPRQDPIIYPGLYAPSGIDVMSVLFSVFSRPNPQVELGPVDCSAALTVSNLDLPGSPIIYANEAFSQLTGYAVKEVVGKGPRFLQSPQSLCPSPGLPIDQHSDAIQRLDQAVASRNEIQLYITNYKKNGQRFTNLLSMIPIRLPGDETQYAVGFHVARD</sequence>
<dbReference type="EMBL" id="JANAKD010001223">
    <property type="protein sequence ID" value="KAJ3481865.1"/>
    <property type="molecule type" value="Genomic_DNA"/>
</dbReference>
<dbReference type="Proteomes" id="UP001148737">
    <property type="component" value="Unassembled WGS sequence"/>
</dbReference>
<name>A0ACC1QL27_9HYPO</name>
<protein>
    <submittedName>
        <fullName evidence="1">Uncharacterized protein</fullName>
    </submittedName>
</protein>